<dbReference type="GO" id="GO:0008270">
    <property type="term" value="F:zinc ion binding"/>
    <property type="evidence" value="ECO:0007669"/>
    <property type="project" value="InterPro"/>
</dbReference>
<dbReference type="InterPro" id="IPR013783">
    <property type="entry name" value="Ig-like_fold"/>
</dbReference>
<keyword evidence="10" id="KW-0378">Hydrolase</keyword>
<dbReference type="GO" id="GO:0005576">
    <property type="term" value="C:extracellular region"/>
    <property type="evidence" value="ECO:0007669"/>
    <property type="project" value="UniProtKB-SubCell"/>
</dbReference>
<dbReference type="Pfam" id="PF08453">
    <property type="entry name" value="Peptidase_M9_N"/>
    <property type="match status" value="1"/>
</dbReference>
<comment type="subcellular location">
    <subcellularLocation>
        <location evidence="4">Secreted</location>
    </subcellularLocation>
</comment>
<dbReference type="EC" id="3.4.24.3" evidence="5"/>
<dbReference type="InterPro" id="IPR013661">
    <property type="entry name" value="Peptidase_M9_N_dom"/>
</dbReference>
<dbReference type="GO" id="GO:0005518">
    <property type="term" value="F:collagen binding"/>
    <property type="evidence" value="ECO:0007669"/>
    <property type="project" value="UniProtKB-ARBA"/>
</dbReference>
<keyword evidence="7" id="KW-0645">Protease</keyword>
<organism evidence="20 21">
    <name type="scientific">Bacillus manliponensis</name>
    <dbReference type="NCBI Taxonomy" id="574376"/>
    <lineage>
        <taxon>Bacteria</taxon>
        <taxon>Bacillati</taxon>
        <taxon>Bacillota</taxon>
        <taxon>Bacilli</taxon>
        <taxon>Bacillales</taxon>
        <taxon>Bacillaceae</taxon>
        <taxon>Bacillus</taxon>
        <taxon>Bacillus cereus group</taxon>
    </lineage>
</organism>
<evidence type="ECO:0000256" key="18">
    <source>
        <dbReference type="PIRSR" id="PIRSR602169-1"/>
    </source>
</evidence>
<dbReference type="Gene3D" id="1.10.390.20">
    <property type="match status" value="1"/>
</dbReference>
<dbReference type="Proteomes" id="UP000027822">
    <property type="component" value="Unassembled WGS sequence"/>
</dbReference>
<dbReference type="PANTHER" id="PTHR13062:SF9">
    <property type="entry name" value="MICROBIAL COLLAGENASE"/>
    <property type="match status" value="1"/>
</dbReference>
<name>A0A073JSW2_9BACI</name>
<keyword evidence="12" id="KW-0106">Calcium</keyword>
<dbReference type="InterPro" id="IPR035986">
    <property type="entry name" value="PKD_dom_sf"/>
</dbReference>
<evidence type="ECO:0000256" key="8">
    <source>
        <dbReference type="ARBA" id="ARBA00022723"/>
    </source>
</evidence>
<dbReference type="SUPFAM" id="SSF89260">
    <property type="entry name" value="Collagen-binding domain"/>
    <property type="match status" value="1"/>
</dbReference>
<evidence type="ECO:0000256" key="15">
    <source>
        <dbReference type="ARBA" id="ARBA00023145"/>
    </source>
</evidence>
<dbReference type="FunFam" id="2.60.40.10:FF:000270">
    <property type="entry name" value="Cell surface protein"/>
    <property type="match status" value="1"/>
</dbReference>
<dbReference type="InterPro" id="IPR022409">
    <property type="entry name" value="PKD/Chitinase_dom"/>
</dbReference>
<dbReference type="GO" id="GO:0034701">
    <property type="term" value="F:tripeptidase activity"/>
    <property type="evidence" value="ECO:0007669"/>
    <property type="project" value="UniProtKB-ARBA"/>
</dbReference>
<dbReference type="Pfam" id="PF01752">
    <property type="entry name" value="Peptidase_M9"/>
    <property type="match status" value="1"/>
</dbReference>
<evidence type="ECO:0000256" key="9">
    <source>
        <dbReference type="ARBA" id="ARBA00022729"/>
    </source>
</evidence>
<dbReference type="GO" id="GO:0032963">
    <property type="term" value="P:collagen metabolic process"/>
    <property type="evidence" value="ECO:0007669"/>
    <property type="project" value="UniProtKB-ARBA"/>
</dbReference>
<feature type="domain" description="PKD" evidence="19">
    <location>
        <begin position="770"/>
        <end position="851"/>
    </location>
</feature>
<keyword evidence="14" id="KW-0482">Metalloprotease</keyword>
<dbReference type="GO" id="GO:0004222">
    <property type="term" value="F:metalloendopeptidase activity"/>
    <property type="evidence" value="ECO:0007669"/>
    <property type="project" value="UniProtKB-EC"/>
</dbReference>
<dbReference type="PROSITE" id="PS50093">
    <property type="entry name" value="PKD"/>
    <property type="match status" value="1"/>
</dbReference>
<dbReference type="Pfam" id="PF18496">
    <property type="entry name" value="ColG_sub"/>
    <property type="match status" value="1"/>
</dbReference>
<dbReference type="Pfam" id="PF04151">
    <property type="entry name" value="PPC"/>
    <property type="match status" value="1"/>
</dbReference>
<evidence type="ECO:0000256" key="16">
    <source>
        <dbReference type="ARBA" id="ARBA00034318"/>
    </source>
</evidence>
<evidence type="ECO:0000256" key="14">
    <source>
        <dbReference type="ARBA" id="ARBA00023049"/>
    </source>
</evidence>
<protein>
    <recommendedName>
        <fullName evidence="5">microbial collagenase</fullName>
        <ecNumber evidence="5">3.4.24.3</ecNumber>
    </recommendedName>
    <alternativeName>
        <fullName evidence="17">Microbial collagenase</fullName>
    </alternativeName>
</protein>
<dbReference type="Gene3D" id="2.60.40.10">
    <property type="entry name" value="Immunoglobulins"/>
    <property type="match status" value="1"/>
</dbReference>
<accession>A0A073JSW2</accession>
<dbReference type="GO" id="GO:0006508">
    <property type="term" value="P:proteolysis"/>
    <property type="evidence" value="ECO:0007669"/>
    <property type="project" value="UniProtKB-KW"/>
</dbReference>
<dbReference type="EMBL" id="JOTN01000034">
    <property type="protein sequence ID" value="KEK17281.1"/>
    <property type="molecule type" value="Genomic_DNA"/>
</dbReference>
<dbReference type="InterPro" id="IPR041379">
    <property type="entry name" value="ColG_subdomain"/>
</dbReference>
<evidence type="ECO:0000256" key="6">
    <source>
        <dbReference type="ARBA" id="ARBA00022525"/>
    </source>
</evidence>
<dbReference type="InterPro" id="IPR002169">
    <property type="entry name" value="Peptidase_M9A/M9B"/>
</dbReference>
<gene>
    <name evidence="20" type="ORF">BAMA_15960</name>
</gene>
<dbReference type="InterPro" id="IPR007280">
    <property type="entry name" value="Peptidase_C_arc/bac"/>
</dbReference>
<feature type="active site" evidence="18">
    <location>
        <position position="502"/>
    </location>
</feature>
<dbReference type="InterPro" id="IPR000601">
    <property type="entry name" value="PKD_dom"/>
</dbReference>
<evidence type="ECO:0000256" key="3">
    <source>
        <dbReference type="ARBA" id="ARBA00001947"/>
    </source>
</evidence>
<keyword evidence="9" id="KW-0732">Signal</keyword>
<dbReference type="FunFam" id="3.40.30.160:FF:000001">
    <property type="entry name" value="Microbial collagenase"/>
    <property type="match status" value="1"/>
</dbReference>
<reference evidence="20 21" key="1">
    <citation type="submission" date="2014-06" db="EMBL/GenBank/DDBJ databases">
        <title>Draft genome sequence of Bacillus manliponensis JCM 15802 (MCCC 1A00708).</title>
        <authorList>
            <person name="Lai Q."/>
            <person name="Liu Y."/>
            <person name="Shao Z."/>
        </authorList>
    </citation>
    <scope>NUCLEOTIDE SEQUENCE [LARGE SCALE GENOMIC DNA]</scope>
    <source>
        <strain evidence="20 21">JCM 15802</strain>
    </source>
</reference>
<dbReference type="OrthoDB" id="9798386at2"/>
<dbReference type="FunFam" id="2.60.120.380:FF:000012">
    <property type="entry name" value="Microbial collagenase"/>
    <property type="match status" value="1"/>
</dbReference>
<dbReference type="FunFam" id="1.10.390.20:FF:000001">
    <property type="entry name" value="Microbial collagenase"/>
    <property type="match status" value="1"/>
</dbReference>
<comment type="cofactor">
    <cofactor evidence="3">
        <name>Zn(2+)</name>
        <dbReference type="ChEBI" id="CHEBI:29105"/>
    </cofactor>
</comment>
<keyword evidence="6" id="KW-0964">Secreted</keyword>
<dbReference type="STRING" id="574376.BAMA_15960"/>
<evidence type="ECO:0000256" key="12">
    <source>
        <dbReference type="ARBA" id="ARBA00022837"/>
    </source>
</evidence>
<keyword evidence="11" id="KW-0862">Zinc</keyword>
<dbReference type="FunFam" id="3.30.980.50:FF:000001">
    <property type="entry name" value="Microbial collagenase"/>
    <property type="match status" value="1"/>
</dbReference>
<dbReference type="GO" id="GO:0005509">
    <property type="term" value="F:calcium ion binding"/>
    <property type="evidence" value="ECO:0007669"/>
    <property type="project" value="UniProtKB-ARBA"/>
</dbReference>
<dbReference type="SMART" id="SM00089">
    <property type="entry name" value="PKD"/>
    <property type="match status" value="1"/>
</dbReference>
<proteinExistence type="inferred from homology"/>
<comment type="similarity">
    <text evidence="16">Belongs to the peptidase M9B family. Collagenase subfamily.</text>
</comment>
<evidence type="ECO:0000256" key="11">
    <source>
        <dbReference type="ARBA" id="ARBA00022833"/>
    </source>
</evidence>
<comment type="cofactor">
    <cofactor evidence="2">
        <name>Ca(2+)</name>
        <dbReference type="ChEBI" id="CHEBI:29108"/>
    </cofactor>
</comment>
<evidence type="ECO:0000256" key="4">
    <source>
        <dbReference type="ARBA" id="ARBA00004613"/>
    </source>
</evidence>
<keyword evidence="21" id="KW-1185">Reference proteome</keyword>
<sequence>MKKNSKWNGMIVGLSVGALSLGALQPTVLAEEKKPYNVVMEPIGVEPNTDEIAHSSVADETLPFEERLRVGDFSERPVSAMKQVETKALQEQYSMADLNKMSNSELIYTLSNIKWYQITDLFQFNEDAKVFYANEKRLKLIIDELQKQGSSFTANDAKGIETLVEVLRSGFYIAFYNDELSYLNKRSFHDKCLPALKAIAQNTNFKLGTAEQDKVVSAYGKLISNASSDVETVGYAAKILKQYNNNLYAYMNEPTKGEAVYALMQGVEYDLDEYLYNNRDTKPTETIWSRKVDSFIDEVNKFALLKNVTEKNSWLINNGIYYGGSLGEFHSNPSEGLRVVTEAMNMYPKLSEAYFVAVEQIKTNYDGKDYYGNVVDLQKIREEGKSQYLPKTYTFDDGEIVFRTGDKVTDEKIQRLYWAAKEVKAQYHRVIGNDKALEQGNADDVLTVVIYNSPDEYQLNRQLYGYETNNGGIYIEEKGSFFTYERTPEQSIYSLEELFRHEYTHYLQGRYEVPGLFGSGDMYQDERLTWFQEGNAELFAGATRTDDIVPRKSIISGLSYDPARRYTAAQTLSARYGASFEFYNYSFALQSYMYHHRFGTLDKIQDLIRANDVKNYDTYRESLKKDEQLNADYQAYMQQLVDNQEQYDVPQVSDDYLATHAPKSVEEVHHEIANVSKITDSKVKKHQSEFFNTFTVEGTYTGGKTKGEYEDWKTMSEQMNTALEQLSQNEWSGYKTVTAYFVNYRVNDANQFEYDVVFHGILTDEGENQAPIVNINGPYKGAVNGKIQFKSDGSKDEDGKIVSYHWDFGDGNTSTEVNPVHIYEKEGTYTATLTVKDDKGKASKAEVAVTVVQGVQVEKESNNRPEEANAISFNRVVKGSLFGNDHTDVYTFDVSSPKELNILLTNENHIGMTWVLHHESDMQNYVAYGQEEGNLVKGTYDAKPGKYYLYVYKFDTNDGTYTVNVK</sequence>
<dbReference type="AlphaFoldDB" id="A0A073JSW2"/>
<dbReference type="PRINTS" id="PR00931">
    <property type="entry name" value="MICOLLPTASE"/>
</dbReference>
<dbReference type="Gene3D" id="3.40.30.160">
    <property type="entry name" value="Collagenase ColT, N-terminal domain"/>
    <property type="match status" value="1"/>
</dbReference>
<dbReference type="PANTHER" id="PTHR13062">
    <property type="entry name" value="COLLAGENASE"/>
    <property type="match status" value="1"/>
</dbReference>
<comment type="catalytic activity">
    <reaction evidence="1">
        <text>Digestion of native collagen in the triple helical region at Xaa-|-Gly bonds. With synthetic peptides, a preference is shown for Gly at P3 and P1', Pro and Ala at P2 and P2', and hydroxyproline, Ala or Arg at P3'.</text>
        <dbReference type="EC" id="3.4.24.3"/>
    </reaction>
</comment>
<dbReference type="Gene3D" id="3.30.980.50">
    <property type="match status" value="1"/>
</dbReference>
<evidence type="ECO:0000313" key="21">
    <source>
        <dbReference type="Proteomes" id="UP000027822"/>
    </source>
</evidence>
<keyword evidence="8" id="KW-0479">Metal-binding</keyword>
<evidence type="ECO:0000256" key="7">
    <source>
        <dbReference type="ARBA" id="ARBA00022670"/>
    </source>
</evidence>
<dbReference type="Gene3D" id="2.60.120.380">
    <property type="match status" value="1"/>
</dbReference>
<evidence type="ECO:0000256" key="1">
    <source>
        <dbReference type="ARBA" id="ARBA00000424"/>
    </source>
</evidence>
<evidence type="ECO:0000259" key="19">
    <source>
        <dbReference type="PROSITE" id="PS50093"/>
    </source>
</evidence>
<evidence type="ECO:0000256" key="17">
    <source>
        <dbReference type="ARBA" id="ARBA00034362"/>
    </source>
</evidence>
<dbReference type="eggNOG" id="COG3291">
    <property type="taxonomic scope" value="Bacteria"/>
</dbReference>
<evidence type="ECO:0000256" key="5">
    <source>
        <dbReference type="ARBA" id="ARBA00012653"/>
    </source>
</evidence>
<keyword evidence="13" id="KW-0843">Virulence</keyword>
<evidence type="ECO:0000256" key="13">
    <source>
        <dbReference type="ARBA" id="ARBA00023026"/>
    </source>
</evidence>
<comment type="caution">
    <text evidence="20">The sequence shown here is derived from an EMBL/GenBank/DDBJ whole genome shotgun (WGS) entry which is preliminary data.</text>
</comment>
<dbReference type="RefSeq" id="WP_034643727.1">
    <property type="nucleotide sequence ID" value="NZ_CBCSJC010000021.1"/>
</dbReference>
<keyword evidence="15" id="KW-0865">Zymogen</keyword>
<dbReference type="Pfam" id="PF18911">
    <property type="entry name" value="PKD_4"/>
    <property type="match status" value="1"/>
</dbReference>
<dbReference type="SUPFAM" id="SSF49299">
    <property type="entry name" value="PKD domain"/>
    <property type="match status" value="1"/>
</dbReference>
<evidence type="ECO:0000256" key="2">
    <source>
        <dbReference type="ARBA" id="ARBA00001913"/>
    </source>
</evidence>
<evidence type="ECO:0000256" key="10">
    <source>
        <dbReference type="ARBA" id="ARBA00022801"/>
    </source>
</evidence>
<dbReference type="CDD" id="cd00146">
    <property type="entry name" value="PKD"/>
    <property type="match status" value="1"/>
</dbReference>
<evidence type="ECO:0000313" key="20">
    <source>
        <dbReference type="EMBL" id="KEK17281.1"/>
    </source>
</evidence>